<dbReference type="AlphaFoldDB" id="A0A330L921"/>
<feature type="transmembrane region" description="Helical" evidence="5">
    <location>
        <begin position="6"/>
        <end position="23"/>
    </location>
</feature>
<keyword evidence="2 5" id="KW-0812">Transmembrane</keyword>
<reference evidence="7" key="1">
    <citation type="submission" date="2018-04" db="EMBL/GenBank/DDBJ databases">
        <authorList>
            <person name="Lucker S."/>
            <person name="Sakoula D."/>
        </authorList>
    </citation>
    <scope>NUCLEOTIDE SEQUENCE [LARGE SCALE GENOMIC DNA]</scope>
</reference>
<dbReference type="RefSeq" id="WP_121990641.1">
    <property type="nucleotide sequence ID" value="NZ_OUNR01000020.1"/>
</dbReference>
<dbReference type="InParanoid" id="A0A330L921"/>
<dbReference type="EMBL" id="OUNR01000020">
    <property type="protein sequence ID" value="SPP66485.1"/>
    <property type="molecule type" value="Genomic_DNA"/>
</dbReference>
<dbReference type="OrthoDB" id="9814012at2"/>
<keyword evidence="4 5" id="KW-0472">Membrane</keyword>
<gene>
    <name evidence="6" type="ORF">NITLEN_70075</name>
</gene>
<evidence type="ECO:0000256" key="1">
    <source>
        <dbReference type="ARBA" id="ARBA00004141"/>
    </source>
</evidence>
<evidence type="ECO:0000256" key="3">
    <source>
        <dbReference type="ARBA" id="ARBA00022989"/>
    </source>
</evidence>
<evidence type="ECO:0000313" key="6">
    <source>
        <dbReference type="EMBL" id="SPP66485.1"/>
    </source>
</evidence>
<evidence type="ECO:0008006" key="8">
    <source>
        <dbReference type="Google" id="ProtNLM"/>
    </source>
</evidence>
<proteinExistence type="predicted"/>
<name>A0A330L921_9BACT</name>
<dbReference type="NCBIfam" id="NF037968">
    <property type="entry name" value="SemiSWEET_2"/>
    <property type="match status" value="1"/>
</dbReference>
<evidence type="ECO:0000256" key="2">
    <source>
        <dbReference type="ARBA" id="ARBA00022692"/>
    </source>
</evidence>
<dbReference type="Gene3D" id="1.20.1280.290">
    <property type="match status" value="1"/>
</dbReference>
<keyword evidence="3 5" id="KW-1133">Transmembrane helix</keyword>
<feature type="transmembrane region" description="Helical" evidence="5">
    <location>
        <begin position="35"/>
        <end position="53"/>
    </location>
</feature>
<protein>
    <recommendedName>
        <fullName evidence="8">MtN3 and saliva related transmembrane protein</fullName>
    </recommendedName>
</protein>
<evidence type="ECO:0000256" key="4">
    <source>
        <dbReference type="ARBA" id="ARBA00023136"/>
    </source>
</evidence>
<evidence type="ECO:0000256" key="5">
    <source>
        <dbReference type="SAM" id="Phobius"/>
    </source>
</evidence>
<dbReference type="Pfam" id="PF04193">
    <property type="entry name" value="PQ-loop"/>
    <property type="match status" value="1"/>
</dbReference>
<dbReference type="InterPro" id="IPR006603">
    <property type="entry name" value="PQ-loop_rpt"/>
</dbReference>
<accession>A0A330L921</accession>
<comment type="subcellular location">
    <subcellularLocation>
        <location evidence="1">Membrane</location>
        <topology evidence="1">Multi-pass membrane protein</topology>
    </subcellularLocation>
</comment>
<dbReference type="InterPro" id="IPR047662">
    <property type="entry name" value="SemiSWEET"/>
</dbReference>
<keyword evidence="7" id="KW-1185">Reference proteome</keyword>
<dbReference type="Proteomes" id="UP000248168">
    <property type="component" value="Unassembled WGS sequence"/>
</dbReference>
<evidence type="ECO:0000313" key="7">
    <source>
        <dbReference type="Proteomes" id="UP000248168"/>
    </source>
</evidence>
<feature type="transmembrane region" description="Helical" evidence="5">
    <location>
        <begin position="59"/>
        <end position="79"/>
    </location>
</feature>
<dbReference type="GO" id="GO:0016020">
    <property type="term" value="C:membrane"/>
    <property type="evidence" value="ECO:0007669"/>
    <property type="project" value="UniProtKB-SubCell"/>
</dbReference>
<dbReference type="GO" id="GO:0051119">
    <property type="term" value="F:sugar transmembrane transporter activity"/>
    <property type="evidence" value="ECO:0007669"/>
    <property type="project" value="InterPro"/>
</dbReference>
<organism evidence="6 7">
    <name type="scientific">Nitrospira lenta</name>
    <dbReference type="NCBI Taxonomy" id="1436998"/>
    <lineage>
        <taxon>Bacteria</taxon>
        <taxon>Pseudomonadati</taxon>
        <taxon>Nitrospirota</taxon>
        <taxon>Nitrospiria</taxon>
        <taxon>Nitrospirales</taxon>
        <taxon>Nitrospiraceae</taxon>
        <taxon>Nitrospira</taxon>
    </lineage>
</organism>
<sequence>METANWIGFVAGTLTTIAFLPQLQRTWRTKSADDMSLAMLVTFTTGVFLWLVYGLYLMAWPIVVTNVITFLLTLTILVLKLKYQKLR</sequence>